<keyword evidence="1" id="KW-0732">Signal</keyword>
<feature type="non-terminal residue" evidence="3">
    <location>
        <position position="1"/>
    </location>
</feature>
<reference evidence="3 4" key="1">
    <citation type="submission" date="2017-12" db="EMBL/GenBank/DDBJ databases">
        <title>The draft genome sequence of Brumimicrobium saltpan LHR20.</title>
        <authorList>
            <person name="Do Z.-J."/>
            <person name="Luo H.-R."/>
        </authorList>
    </citation>
    <scope>NUCLEOTIDE SEQUENCE [LARGE SCALE GENOMIC DNA]</scope>
    <source>
        <strain evidence="3 4">LHR20</strain>
    </source>
</reference>
<accession>A0A2I0QZ94</accession>
<keyword evidence="4" id="KW-1185">Reference proteome</keyword>
<comment type="caution">
    <text evidence="3">The sequence shown here is derived from an EMBL/GenBank/DDBJ whole genome shotgun (WGS) entry which is preliminary data.</text>
</comment>
<dbReference type="Pfam" id="PF18962">
    <property type="entry name" value="Por_Secre_tail"/>
    <property type="match status" value="1"/>
</dbReference>
<protein>
    <recommendedName>
        <fullName evidence="2">Secretion system C-terminal sorting domain-containing protein</fullName>
    </recommendedName>
</protein>
<dbReference type="AlphaFoldDB" id="A0A2I0QZ94"/>
<dbReference type="Proteomes" id="UP000236654">
    <property type="component" value="Unassembled WGS sequence"/>
</dbReference>
<proteinExistence type="predicted"/>
<dbReference type="EMBL" id="PJNI01000053">
    <property type="protein sequence ID" value="PKR79440.1"/>
    <property type="molecule type" value="Genomic_DNA"/>
</dbReference>
<name>A0A2I0QZ94_9FLAO</name>
<gene>
    <name evidence="3" type="ORF">CW751_15110</name>
</gene>
<evidence type="ECO:0000313" key="4">
    <source>
        <dbReference type="Proteomes" id="UP000236654"/>
    </source>
</evidence>
<evidence type="ECO:0000259" key="2">
    <source>
        <dbReference type="Pfam" id="PF18962"/>
    </source>
</evidence>
<dbReference type="RefSeq" id="WP_205677852.1">
    <property type="nucleotide sequence ID" value="NZ_PJNI01000053.1"/>
</dbReference>
<sequence length="96" mass="10668">INLISLMTKATGLNKRVEAQDYIIYPNPAEQTVTIKSNNGSVADKVVFYNLQGNKVLQSTPERSITTIDLGNLKSGVYILKITSEGRVFNRKLLIK</sequence>
<evidence type="ECO:0000256" key="1">
    <source>
        <dbReference type="ARBA" id="ARBA00022729"/>
    </source>
</evidence>
<organism evidence="3 4">
    <name type="scientific">Brumimicrobium salinarum</name>
    <dbReference type="NCBI Taxonomy" id="2058658"/>
    <lineage>
        <taxon>Bacteria</taxon>
        <taxon>Pseudomonadati</taxon>
        <taxon>Bacteroidota</taxon>
        <taxon>Flavobacteriia</taxon>
        <taxon>Flavobacteriales</taxon>
        <taxon>Crocinitomicaceae</taxon>
        <taxon>Brumimicrobium</taxon>
    </lineage>
</organism>
<feature type="domain" description="Secretion system C-terminal sorting" evidence="2">
    <location>
        <begin position="24"/>
        <end position="95"/>
    </location>
</feature>
<dbReference type="NCBIfam" id="TIGR04183">
    <property type="entry name" value="Por_Secre_tail"/>
    <property type="match status" value="1"/>
</dbReference>
<dbReference type="InterPro" id="IPR026444">
    <property type="entry name" value="Secre_tail"/>
</dbReference>
<evidence type="ECO:0000313" key="3">
    <source>
        <dbReference type="EMBL" id="PKR79440.1"/>
    </source>
</evidence>